<reference evidence="2" key="1">
    <citation type="submission" date="2020-11" db="EMBL/GenBank/DDBJ databases">
        <authorList>
            <consortium name="DOE Joint Genome Institute"/>
            <person name="Ahrendt S."/>
            <person name="Riley R."/>
            <person name="Andreopoulos W."/>
            <person name="Labutti K."/>
            <person name="Pangilinan J."/>
            <person name="Ruiz-Duenas F.J."/>
            <person name="Barrasa J.M."/>
            <person name="Sanchez-Garcia M."/>
            <person name="Camarero S."/>
            <person name="Miyauchi S."/>
            <person name="Serrano A."/>
            <person name="Linde D."/>
            <person name="Babiker R."/>
            <person name="Drula E."/>
            <person name="Ayuso-Fernandez I."/>
            <person name="Pacheco R."/>
            <person name="Padilla G."/>
            <person name="Ferreira P."/>
            <person name="Barriuso J."/>
            <person name="Kellner H."/>
            <person name="Castanera R."/>
            <person name="Alfaro M."/>
            <person name="Ramirez L."/>
            <person name="Pisabarro A.G."/>
            <person name="Kuo A."/>
            <person name="Tritt A."/>
            <person name="Lipzen A."/>
            <person name="He G."/>
            <person name="Yan M."/>
            <person name="Ng V."/>
            <person name="Cullen D."/>
            <person name="Martin F."/>
            <person name="Rosso M.-N."/>
            <person name="Henrissat B."/>
            <person name="Hibbett D."/>
            <person name="Martinez A.T."/>
            <person name="Grigoriev I.V."/>
        </authorList>
    </citation>
    <scope>NUCLEOTIDE SEQUENCE</scope>
    <source>
        <strain evidence="2">CIRM-BRFM 674</strain>
    </source>
</reference>
<dbReference type="EMBL" id="MU155320">
    <property type="protein sequence ID" value="KAF9475754.1"/>
    <property type="molecule type" value="Genomic_DNA"/>
</dbReference>
<evidence type="ECO:0000313" key="3">
    <source>
        <dbReference type="Proteomes" id="UP000807469"/>
    </source>
</evidence>
<name>A0A9P5YWB1_9AGAR</name>
<protein>
    <submittedName>
        <fullName evidence="2">Uncharacterized protein</fullName>
    </submittedName>
</protein>
<proteinExistence type="predicted"/>
<dbReference type="AlphaFoldDB" id="A0A9P5YWB1"/>
<accession>A0A9P5YWB1</accession>
<dbReference type="Proteomes" id="UP000807469">
    <property type="component" value="Unassembled WGS sequence"/>
</dbReference>
<evidence type="ECO:0000313" key="2">
    <source>
        <dbReference type="EMBL" id="KAF9475754.1"/>
    </source>
</evidence>
<organism evidence="2 3">
    <name type="scientific">Pholiota conissans</name>
    <dbReference type="NCBI Taxonomy" id="109636"/>
    <lineage>
        <taxon>Eukaryota</taxon>
        <taxon>Fungi</taxon>
        <taxon>Dikarya</taxon>
        <taxon>Basidiomycota</taxon>
        <taxon>Agaricomycotina</taxon>
        <taxon>Agaricomycetes</taxon>
        <taxon>Agaricomycetidae</taxon>
        <taxon>Agaricales</taxon>
        <taxon>Agaricineae</taxon>
        <taxon>Strophariaceae</taxon>
        <taxon>Pholiota</taxon>
    </lineage>
</organism>
<keyword evidence="1" id="KW-0812">Transmembrane</keyword>
<feature type="transmembrane region" description="Helical" evidence="1">
    <location>
        <begin position="104"/>
        <end position="126"/>
    </location>
</feature>
<keyword evidence="1" id="KW-1133">Transmembrane helix</keyword>
<gene>
    <name evidence="2" type="ORF">BDN70DRAFT_897925</name>
</gene>
<keyword evidence="1" id="KW-0472">Membrane</keyword>
<comment type="caution">
    <text evidence="2">The sequence shown here is derived from an EMBL/GenBank/DDBJ whole genome shotgun (WGS) entry which is preliminary data.</text>
</comment>
<evidence type="ECO:0000256" key="1">
    <source>
        <dbReference type="SAM" id="Phobius"/>
    </source>
</evidence>
<keyword evidence="3" id="KW-1185">Reference proteome</keyword>
<sequence length="164" mass="18915">MARMERTVTRKKGIREANARVEHNGTAWAGVRYNPRSFIFGVESRKMVIRIPRKDGPAQALEAYVDGRIHVFRLVSPFDADIRIRSIHLRGCERLEVTRALVQIMGLLLLEIRLSTIILPVVGWGYSDPQHGSSWLSARLWDPIPRKWRNERDVLLVEVIPLLE</sequence>